<feature type="transmembrane region" description="Helical" evidence="1">
    <location>
        <begin position="12"/>
        <end position="29"/>
    </location>
</feature>
<keyword evidence="1" id="KW-0472">Membrane</keyword>
<proteinExistence type="predicted"/>
<dbReference type="RefSeq" id="WP_377903766.1">
    <property type="nucleotide sequence ID" value="NZ_JBHRZS010000006.1"/>
</dbReference>
<protein>
    <submittedName>
        <fullName evidence="2">Uncharacterized protein</fullName>
    </submittedName>
</protein>
<accession>A0ABV8AN03</accession>
<comment type="caution">
    <text evidence="2">The sequence shown here is derived from an EMBL/GenBank/DDBJ whole genome shotgun (WGS) entry which is preliminary data.</text>
</comment>
<evidence type="ECO:0000313" key="3">
    <source>
        <dbReference type="Proteomes" id="UP001595805"/>
    </source>
</evidence>
<dbReference type="Proteomes" id="UP001595805">
    <property type="component" value="Unassembled WGS sequence"/>
</dbReference>
<evidence type="ECO:0000313" key="2">
    <source>
        <dbReference type="EMBL" id="MFC3879386.1"/>
    </source>
</evidence>
<dbReference type="EMBL" id="JBHRZS010000006">
    <property type="protein sequence ID" value="MFC3879386.1"/>
    <property type="molecule type" value="Genomic_DNA"/>
</dbReference>
<name>A0ABV8AN03_9BACT</name>
<gene>
    <name evidence="2" type="ORF">ACFOSV_04340</name>
</gene>
<reference evidence="3" key="1">
    <citation type="journal article" date="2019" name="Int. J. Syst. Evol. Microbiol.">
        <title>The Global Catalogue of Microorganisms (GCM) 10K type strain sequencing project: providing services to taxonomists for standard genome sequencing and annotation.</title>
        <authorList>
            <consortium name="The Broad Institute Genomics Platform"/>
            <consortium name="The Broad Institute Genome Sequencing Center for Infectious Disease"/>
            <person name="Wu L."/>
            <person name="Ma J."/>
        </authorList>
    </citation>
    <scope>NUCLEOTIDE SEQUENCE [LARGE SCALE GENOMIC DNA]</scope>
    <source>
        <strain evidence="3">CCUG 60523</strain>
    </source>
</reference>
<keyword evidence="1" id="KW-1133">Transmembrane helix</keyword>
<keyword evidence="1" id="KW-0812">Transmembrane</keyword>
<keyword evidence="3" id="KW-1185">Reference proteome</keyword>
<organism evidence="2 3">
    <name type="scientific">Algoriphagus namhaensis</name>
    <dbReference type="NCBI Taxonomy" id="915353"/>
    <lineage>
        <taxon>Bacteria</taxon>
        <taxon>Pseudomonadati</taxon>
        <taxon>Bacteroidota</taxon>
        <taxon>Cytophagia</taxon>
        <taxon>Cytophagales</taxon>
        <taxon>Cyclobacteriaceae</taxon>
        <taxon>Algoriphagus</taxon>
    </lineage>
</organism>
<sequence length="245" mass="29053">MENKTGKYIQYAIGEIFLVIVGILIALQINEWNSQRIEARALRNDLEYVLEDLEKDKLALLASRDQRIKGVGACSKILDQYMMGEPMPFTFGNEETENIPEILYERKFKRNEEGFEKVLSSKSFQTEKFKSLREKIDEYGRELDRLIYDEERLNYFIEENELKMFEQGTHQLIYEYARSYKGFANPEIEVRDFDWYDLLSGESALKSIFLRYEDDVNQFLIPQYSRTVEVGEELYQVIESNLSEK</sequence>
<evidence type="ECO:0000256" key="1">
    <source>
        <dbReference type="SAM" id="Phobius"/>
    </source>
</evidence>